<dbReference type="InterPro" id="IPR036390">
    <property type="entry name" value="WH_DNA-bd_sf"/>
</dbReference>
<evidence type="ECO:0000256" key="1">
    <source>
        <dbReference type="ARBA" id="ARBA00004496"/>
    </source>
</evidence>
<name>A0A972JN55_9GAMM</name>
<evidence type="ECO:0000313" key="8">
    <source>
        <dbReference type="Proteomes" id="UP000737113"/>
    </source>
</evidence>
<comment type="subcellular location">
    <subcellularLocation>
        <location evidence="1">Cytoplasm</location>
    </subcellularLocation>
</comment>
<keyword evidence="2" id="KW-0963">Cytoplasm</keyword>
<dbReference type="PANTHER" id="PTHR33164:SF5">
    <property type="entry name" value="ORGANIC HYDROPEROXIDE RESISTANCE TRANSCRIPTIONAL REGULATOR"/>
    <property type="match status" value="1"/>
</dbReference>
<organism evidence="7 8">
    <name type="scientific">Shewanella salipaludis</name>
    <dbReference type="NCBI Taxonomy" id="2723052"/>
    <lineage>
        <taxon>Bacteria</taxon>
        <taxon>Pseudomonadati</taxon>
        <taxon>Pseudomonadota</taxon>
        <taxon>Gammaproteobacteria</taxon>
        <taxon>Alteromonadales</taxon>
        <taxon>Shewanellaceae</taxon>
        <taxon>Shewanella</taxon>
    </lineage>
</organism>
<keyword evidence="4" id="KW-0238">DNA-binding</keyword>
<dbReference type="InterPro" id="IPR039422">
    <property type="entry name" value="MarR/SlyA-like"/>
</dbReference>
<keyword evidence="3" id="KW-0805">Transcription regulation</keyword>
<dbReference type="AlphaFoldDB" id="A0A972JN55"/>
<evidence type="ECO:0000256" key="3">
    <source>
        <dbReference type="ARBA" id="ARBA00023015"/>
    </source>
</evidence>
<feature type="domain" description="HTH marR-type" evidence="6">
    <location>
        <begin position="10"/>
        <end position="147"/>
    </location>
</feature>
<dbReference type="Pfam" id="PF22381">
    <property type="entry name" value="Staph_reg_Sar_Rot"/>
    <property type="match status" value="1"/>
</dbReference>
<dbReference type="Gene3D" id="1.10.10.10">
    <property type="entry name" value="Winged helix-like DNA-binding domain superfamily/Winged helix DNA-binding domain"/>
    <property type="match status" value="1"/>
</dbReference>
<dbReference type="InterPro" id="IPR000835">
    <property type="entry name" value="HTH_MarR-typ"/>
</dbReference>
<keyword evidence="5" id="KW-0804">Transcription</keyword>
<sequence length="147" mass="16393">MQKNGQLLLDNQLCFALYSSSLAMTQLYKPLLDAVGLTYTQYLVMLVLWEADAISLKEIATRLGQQSGALTPVIKRLEADGLVLRVRSAKDERQLNIQLTDRGQGLRQAAKQINLCIAEQCGLAIPDVIDLKVKLDLLRNKLQKSIK</sequence>
<comment type="caution">
    <text evidence="7">The sequence shown here is derived from an EMBL/GenBank/DDBJ whole genome shotgun (WGS) entry which is preliminary data.</text>
</comment>
<dbReference type="InterPro" id="IPR036388">
    <property type="entry name" value="WH-like_DNA-bd_sf"/>
</dbReference>
<evidence type="ECO:0000259" key="6">
    <source>
        <dbReference type="PROSITE" id="PS50995"/>
    </source>
</evidence>
<proteinExistence type="predicted"/>
<reference evidence="7" key="1">
    <citation type="submission" date="2020-04" db="EMBL/GenBank/DDBJ databases">
        <title>Description of Shewanella salipaludis sp. nov., isolated from a salt marsh.</title>
        <authorList>
            <person name="Park S."/>
            <person name="Yoon J.-H."/>
        </authorList>
    </citation>
    <scope>NUCLEOTIDE SEQUENCE</scope>
    <source>
        <strain evidence="7">SHSM-M6</strain>
    </source>
</reference>
<protein>
    <submittedName>
        <fullName evidence="7">MarR family transcriptional regulator</fullName>
    </submittedName>
</protein>
<evidence type="ECO:0000256" key="5">
    <source>
        <dbReference type="ARBA" id="ARBA00023163"/>
    </source>
</evidence>
<dbReference type="GO" id="GO:0005737">
    <property type="term" value="C:cytoplasm"/>
    <property type="evidence" value="ECO:0007669"/>
    <property type="project" value="UniProtKB-SubCell"/>
</dbReference>
<keyword evidence="8" id="KW-1185">Reference proteome</keyword>
<dbReference type="GO" id="GO:0006950">
    <property type="term" value="P:response to stress"/>
    <property type="evidence" value="ECO:0007669"/>
    <property type="project" value="TreeGrafter"/>
</dbReference>
<dbReference type="Proteomes" id="UP000737113">
    <property type="component" value="Unassembled WGS sequence"/>
</dbReference>
<dbReference type="EMBL" id="JAAXYH010000007">
    <property type="protein sequence ID" value="NMH65826.1"/>
    <property type="molecule type" value="Genomic_DNA"/>
</dbReference>
<dbReference type="PANTHER" id="PTHR33164">
    <property type="entry name" value="TRANSCRIPTIONAL REGULATOR, MARR FAMILY"/>
    <property type="match status" value="1"/>
</dbReference>
<dbReference type="SUPFAM" id="SSF46785">
    <property type="entry name" value="Winged helix' DNA-binding domain"/>
    <property type="match status" value="1"/>
</dbReference>
<evidence type="ECO:0000313" key="7">
    <source>
        <dbReference type="EMBL" id="NMH65826.1"/>
    </source>
</evidence>
<dbReference type="GO" id="GO:0003677">
    <property type="term" value="F:DNA binding"/>
    <property type="evidence" value="ECO:0007669"/>
    <property type="project" value="UniProtKB-KW"/>
</dbReference>
<dbReference type="PROSITE" id="PS50995">
    <property type="entry name" value="HTH_MARR_2"/>
    <property type="match status" value="1"/>
</dbReference>
<dbReference type="GO" id="GO:0003700">
    <property type="term" value="F:DNA-binding transcription factor activity"/>
    <property type="evidence" value="ECO:0007669"/>
    <property type="project" value="InterPro"/>
</dbReference>
<evidence type="ECO:0000256" key="4">
    <source>
        <dbReference type="ARBA" id="ARBA00023125"/>
    </source>
</evidence>
<dbReference type="InterPro" id="IPR055166">
    <property type="entry name" value="Transc_reg_Sar_Rot_HTH"/>
</dbReference>
<accession>A0A972JN55</accession>
<dbReference type="FunFam" id="1.10.10.10:FF:000163">
    <property type="entry name" value="MarR family transcriptional regulator"/>
    <property type="match status" value="1"/>
</dbReference>
<gene>
    <name evidence="7" type="ORF">HC757_11720</name>
</gene>
<dbReference type="PRINTS" id="PR00598">
    <property type="entry name" value="HTHMARR"/>
</dbReference>
<dbReference type="SMART" id="SM00347">
    <property type="entry name" value="HTH_MARR"/>
    <property type="match status" value="1"/>
</dbReference>
<evidence type="ECO:0000256" key="2">
    <source>
        <dbReference type="ARBA" id="ARBA00022490"/>
    </source>
</evidence>